<dbReference type="Proteomes" id="UP000244893">
    <property type="component" value="Unassembled WGS sequence"/>
</dbReference>
<dbReference type="RefSeq" id="WP_116754777.1">
    <property type="nucleotide sequence ID" value="NZ_JBHUEX010000001.1"/>
</dbReference>
<dbReference type="AlphaFoldDB" id="A0A2V1HR71"/>
<proteinExistence type="predicted"/>
<evidence type="ECO:0000313" key="2">
    <source>
        <dbReference type="Proteomes" id="UP000244893"/>
    </source>
</evidence>
<dbReference type="OrthoDB" id="9808666at2"/>
<protein>
    <submittedName>
        <fullName evidence="1">DUF1905 domain-containing protein</fullName>
    </submittedName>
</protein>
<comment type="caution">
    <text evidence="1">The sequence shown here is derived from an EMBL/GenBank/DDBJ whole genome shotgun (WGS) entry which is preliminary data.</text>
</comment>
<accession>A0A2V1HR71</accession>
<dbReference type="SUPFAM" id="SSF141694">
    <property type="entry name" value="AF2212/PG0164-like"/>
    <property type="match status" value="1"/>
</dbReference>
<evidence type="ECO:0000313" key="1">
    <source>
        <dbReference type="EMBL" id="PVZ95038.1"/>
    </source>
</evidence>
<reference evidence="1 2" key="1">
    <citation type="submission" date="2018-05" db="EMBL/GenBank/DDBJ databases">
        <title>Amnibacterium sp. M8JJ-5, whole genome shotgun sequence.</title>
        <authorList>
            <person name="Tuo L."/>
        </authorList>
    </citation>
    <scope>NUCLEOTIDE SEQUENCE [LARGE SCALE GENOMIC DNA]</scope>
    <source>
        <strain evidence="1 2">M8JJ-5</strain>
    </source>
</reference>
<gene>
    <name evidence="1" type="ORF">DDQ50_00430</name>
</gene>
<organism evidence="1 2">
    <name type="scientific">Amnibacterium flavum</name>
    <dbReference type="NCBI Taxonomy" id="2173173"/>
    <lineage>
        <taxon>Bacteria</taxon>
        <taxon>Bacillati</taxon>
        <taxon>Actinomycetota</taxon>
        <taxon>Actinomycetes</taxon>
        <taxon>Micrococcales</taxon>
        <taxon>Microbacteriaceae</taxon>
        <taxon>Amnibacterium</taxon>
    </lineage>
</organism>
<sequence>METQWECVAELVPWDAAQAAWVFAALPEKVSDEIDAAVPFKGGFGSVKVDVLIGTSRWRTSVFPDSSRGCYVLPVKKAIRKAEGIELGDRVTVHLSVVD</sequence>
<dbReference type="EMBL" id="QEOP01000001">
    <property type="protein sequence ID" value="PVZ95038.1"/>
    <property type="molecule type" value="Genomic_DNA"/>
</dbReference>
<name>A0A2V1HR71_9MICO</name>
<dbReference type="InterPro" id="IPR037079">
    <property type="entry name" value="AF2212/PG0164-like_sf"/>
</dbReference>
<keyword evidence="2" id="KW-1185">Reference proteome</keyword>
<dbReference type="InterPro" id="IPR015018">
    <property type="entry name" value="DUF1905"/>
</dbReference>
<dbReference type="Pfam" id="PF08922">
    <property type="entry name" value="DUF1905"/>
    <property type="match status" value="1"/>
</dbReference>
<dbReference type="Gene3D" id="2.40.30.100">
    <property type="entry name" value="AF2212/PG0164-like"/>
    <property type="match status" value="1"/>
</dbReference>